<dbReference type="AlphaFoldDB" id="A0A0C1VJV0"/>
<dbReference type="RefSeq" id="WP_039719619.1">
    <property type="nucleotide sequence ID" value="NZ_AWXV01000002.1"/>
</dbReference>
<dbReference type="Pfam" id="PF00237">
    <property type="entry name" value="Ribosomal_L22"/>
    <property type="match status" value="1"/>
</dbReference>
<keyword evidence="3 7" id="KW-0694">RNA-binding</keyword>
<dbReference type="HAMAP" id="MF_01331_B">
    <property type="entry name" value="Ribosomal_uL22_B"/>
    <property type="match status" value="1"/>
</dbReference>
<evidence type="ECO:0000313" key="11">
    <source>
        <dbReference type="EMBL" id="KIE64140.1"/>
    </source>
</evidence>
<dbReference type="SUPFAM" id="SSF54843">
    <property type="entry name" value="Ribosomal protein L22"/>
    <property type="match status" value="1"/>
</dbReference>
<dbReference type="GO" id="GO:0019843">
    <property type="term" value="F:rRNA binding"/>
    <property type="evidence" value="ECO:0007669"/>
    <property type="project" value="UniProtKB-UniRule"/>
</dbReference>
<comment type="subunit">
    <text evidence="7 9">Part of the 50S ribosomal subunit.</text>
</comment>
<dbReference type="EMBL" id="AWXV01000002">
    <property type="protein sequence ID" value="KIE64140.1"/>
    <property type="molecule type" value="Genomic_DNA"/>
</dbReference>
<evidence type="ECO:0000256" key="9">
    <source>
        <dbReference type="RuleBase" id="RU004006"/>
    </source>
</evidence>
<dbReference type="NCBIfam" id="TIGR01044">
    <property type="entry name" value="rplV_bact"/>
    <property type="match status" value="1"/>
</dbReference>
<dbReference type="GO" id="GO:0003735">
    <property type="term" value="F:structural constituent of ribosome"/>
    <property type="evidence" value="ECO:0007669"/>
    <property type="project" value="InterPro"/>
</dbReference>
<protein>
    <recommendedName>
        <fullName evidence="6 7">Large ribosomal subunit protein uL22</fullName>
    </recommendedName>
</protein>
<dbReference type="InterPro" id="IPR018260">
    <property type="entry name" value="Ribosomal_uL22_CS"/>
</dbReference>
<evidence type="ECO:0000313" key="12">
    <source>
        <dbReference type="Proteomes" id="UP000054529"/>
    </source>
</evidence>
<comment type="similarity">
    <text evidence="1 7 8">Belongs to the universal ribosomal protein uL22 family.</text>
</comment>
<reference evidence="11 12" key="1">
    <citation type="journal article" date="2014" name="G3 (Bethesda)">
        <title>Genome sequence of Candidatus Riesia pediculischaeffi, endosymbiont of chimpanzee lice, and genomic comparison of recently acquired endosymbionts from human and chimpanzee lice.</title>
        <authorList>
            <person name="Boyd B.M."/>
            <person name="Allen J.M."/>
            <person name="de Crecy-Lagard V."/>
            <person name="Reed D.L."/>
        </authorList>
    </citation>
    <scope>NUCLEOTIDE SEQUENCE [LARGE SCALE GENOMIC DNA]</scope>
    <source>
        <strain evidence="11 12">PTSU</strain>
    </source>
</reference>
<dbReference type="PROSITE" id="PS00464">
    <property type="entry name" value="RIBOSOMAL_L22"/>
    <property type="match status" value="1"/>
</dbReference>
<dbReference type="InterPro" id="IPR005727">
    <property type="entry name" value="Ribosomal_uL22_bac/chlpt-type"/>
</dbReference>
<evidence type="ECO:0000256" key="10">
    <source>
        <dbReference type="RuleBase" id="RU004008"/>
    </source>
</evidence>
<keyword evidence="2 7" id="KW-0699">rRNA-binding</keyword>
<evidence type="ECO:0000256" key="4">
    <source>
        <dbReference type="ARBA" id="ARBA00022980"/>
    </source>
</evidence>
<name>A0A0C1VJV0_9ENTR</name>
<evidence type="ECO:0000256" key="7">
    <source>
        <dbReference type="HAMAP-Rule" id="MF_01331"/>
    </source>
</evidence>
<accession>A0A0C1VJV0</accession>
<dbReference type="InterPro" id="IPR047867">
    <property type="entry name" value="Ribosomal_uL22_bac/org-type"/>
</dbReference>
<evidence type="ECO:0000256" key="8">
    <source>
        <dbReference type="RuleBase" id="RU004005"/>
    </source>
</evidence>
<dbReference type="GO" id="GO:0006412">
    <property type="term" value="P:translation"/>
    <property type="evidence" value="ECO:0007669"/>
    <property type="project" value="UniProtKB-UniRule"/>
</dbReference>
<dbReference type="Proteomes" id="UP000054529">
    <property type="component" value="Unassembled WGS sequence"/>
</dbReference>
<dbReference type="CDD" id="cd00336">
    <property type="entry name" value="Ribosomal_L22"/>
    <property type="match status" value="1"/>
</dbReference>
<gene>
    <name evidence="7" type="primary">rplV</name>
    <name evidence="11" type="ORF">P689_119111</name>
</gene>
<dbReference type="GO" id="GO:0022625">
    <property type="term" value="C:cytosolic large ribosomal subunit"/>
    <property type="evidence" value="ECO:0007669"/>
    <property type="project" value="TreeGrafter"/>
</dbReference>
<sequence>MKTAAIHRRARSSPQKLRLVANLIKDKKTSEAIEMLSFLNKKAAHLIKKVLLSAIANAHHNYGTSMKSLQIISISIDEGPTMKRIVARAKGRTNRISKRTSHIKIVVSDDVCVKR</sequence>
<dbReference type="OrthoDB" id="9805969at2"/>
<dbReference type="HOGENOM" id="CLU_083987_3_3_6"/>
<evidence type="ECO:0000256" key="2">
    <source>
        <dbReference type="ARBA" id="ARBA00022730"/>
    </source>
</evidence>
<keyword evidence="4 7" id="KW-0689">Ribosomal protein</keyword>
<comment type="caution">
    <text evidence="11">The sequence shown here is derived from an EMBL/GenBank/DDBJ whole genome shotgun (WGS) entry which is preliminary data.</text>
</comment>
<evidence type="ECO:0000256" key="1">
    <source>
        <dbReference type="ARBA" id="ARBA00009451"/>
    </source>
</evidence>
<proteinExistence type="inferred from homology"/>
<dbReference type="PANTHER" id="PTHR13501">
    <property type="entry name" value="CHLOROPLAST 50S RIBOSOMAL PROTEIN L22-RELATED"/>
    <property type="match status" value="1"/>
</dbReference>
<keyword evidence="5 7" id="KW-0687">Ribonucleoprotein</keyword>
<dbReference type="PANTHER" id="PTHR13501:SF8">
    <property type="entry name" value="LARGE RIBOSOMAL SUBUNIT PROTEIN UL22M"/>
    <property type="match status" value="1"/>
</dbReference>
<dbReference type="Gene3D" id="3.90.470.10">
    <property type="entry name" value="Ribosomal protein L22/L17"/>
    <property type="match status" value="1"/>
</dbReference>
<evidence type="ECO:0000256" key="3">
    <source>
        <dbReference type="ARBA" id="ARBA00022884"/>
    </source>
</evidence>
<dbReference type="PATRIC" id="fig|1401651.3.peg.140"/>
<comment type="function">
    <text evidence="7">The globular domain of the protein is located near the polypeptide exit tunnel on the outside of the subunit, while an extended beta-hairpin is found that lines the wall of the exit tunnel in the center of the 70S ribosome.</text>
</comment>
<evidence type="ECO:0000256" key="6">
    <source>
        <dbReference type="ARBA" id="ARBA00035207"/>
    </source>
</evidence>
<dbReference type="InterPro" id="IPR001063">
    <property type="entry name" value="Ribosomal_uL22"/>
</dbReference>
<evidence type="ECO:0000256" key="5">
    <source>
        <dbReference type="ARBA" id="ARBA00023274"/>
    </source>
</evidence>
<dbReference type="InterPro" id="IPR036394">
    <property type="entry name" value="Ribosomal_uL22_sf"/>
</dbReference>
<comment type="function">
    <text evidence="7 10">This protein binds specifically to 23S rRNA; its binding is stimulated by other ribosomal proteins, e.g., L4, L17, and L20. It is important during the early stages of 50S assembly. It makes multiple contacts with different domains of the 23S rRNA in the assembled 50S subunit and ribosome.</text>
</comment>
<organism evidence="11 12">
    <name type="scientific">Candidatus Riesia pediculischaeffi PTSU</name>
    <dbReference type="NCBI Taxonomy" id="1401651"/>
    <lineage>
        <taxon>Bacteria</taxon>
        <taxon>Pseudomonadati</taxon>
        <taxon>Pseudomonadota</taxon>
        <taxon>Gammaproteobacteria</taxon>
        <taxon>Enterobacterales</taxon>
        <taxon>Enterobacteriaceae</taxon>
        <taxon>Candidatus Riesia</taxon>
    </lineage>
</organism>